<feature type="compositionally biased region" description="Polar residues" evidence="1">
    <location>
        <begin position="335"/>
        <end position="349"/>
    </location>
</feature>
<feature type="region of interest" description="Disordered" evidence="1">
    <location>
        <begin position="1025"/>
        <end position="1100"/>
    </location>
</feature>
<dbReference type="Proteomes" id="UP001338582">
    <property type="component" value="Chromosome 2"/>
</dbReference>
<dbReference type="AlphaFoldDB" id="A0AAX4H749"/>
<dbReference type="InterPro" id="IPR021386">
    <property type="entry name" value="SPP41_DUF3020"/>
</dbReference>
<dbReference type="Pfam" id="PF11223">
    <property type="entry name" value="DUF3020"/>
    <property type="match status" value="1"/>
</dbReference>
<feature type="compositionally biased region" description="Basic and acidic residues" evidence="1">
    <location>
        <begin position="160"/>
        <end position="175"/>
    </location>
</feature>
<evidence type="ECO:0000259" key="2">
    <source>
        <dbReference type="Pfam" id="PF11223"/>
    </source>
</evidence>
<feature type="compositionally biased region" description="Basic and acidic residues" evidence="1">
    <location>
        <begin position="218"/>
        <end position="234"/>
    </location>
</feature>
<name>A0AAX4H749_9ASCO</name>
<accession>A0AAX4H749</accession>
<feature type="compositionally biased region" description="Low complexity" evidence="1">
    <location>
        <begin position="400"/>
        <end position="413"/>
    </location>
</feature>
<keyword evidence="4" id="KW-1185">Reference proteome</keyword>
<dbReference type="EMBL" id="CP138895">
    <property type="protein sequence ID" value="WPK24335.1"/>
    <property type="molecule type" value="Genomic_DNA"/>
</dbReference>
<evidence type="ECO:0000313" key="3">
    <source>
        <dbReference type="EMBL" id="WPK24335.1"/>
    </source>
</evidence>
<reference evidence="3 4" key="1">
    <citation type="submission" date="2023-10" db="EMBL/GenBank/DDBJ databases">
        <title>Draft Genome Sequence of Candida saopaulonensis from a very Premature Infant with Sepsis.</title>
        <authorList>
            <person name="Ning Y."/>
            <person name="Dai R."/>
            <person name="Xiao M."/>
            <person name="Xu Y."/>
            <person name="Yan Q."/>
            <person name="Zhang L."/>
        </authorList>
    </citation>
    <scope>NUCLEOTIDE SEQUENCE [LARGE SCALE GENOMIC DNA]</scope>
    <source>
        <strain evidence="3 4">19XY460</strain>
    </source>
</reference>
<dbReference type="KEGG" id="asau:88172670"/>
<feature type="region of interest" description="Disordered" evidence="1">
    <location>
        <begin position="97"/>
        <end position="176"/>
    </location>
</feature>
<evidence type="ECO:0000313" key="4">
    <source>
        <dbReference type="Proteomes" id="UP001338582"/>
    </source>
</evidence>
<feature type="compositionally biased region" description="Polar residues" evidence="1">
    <location>
        <begin position="443"/>
        <end position="461"/>
    </location>
</feature>
<feature type="region of interest" description="Disordered" evidence="1">
    <location>
        <begin position="443"/>
        <end position="467"/>
    </location>
</feature>
<feature type="compositionally biased region" description="Acidic residues" evidence="1">
    <location>
        <begin position="304"/>
        <end position="315"/>
    </location>
</feature>
<evidence type="ECO:0000256" key="1">
    <source>
        <dbReference type="SAM" id="MobiDB-lite"/>
    </source>
</evidence>
<organism evidence="3 4">
    <name type="scientific">Australozyma saopauloensis</name>
    <dbReference type="NCBI Taxonomy" id="291208"/>
    <lineage>
        <taxon>Eukaryota</taxon>
        <taxon>Fungi</taxon>
        <taxon>Dikarya</taxon>
        <taxon>Ascomycota</taxon>
        <taxon>Saccharomycotina</taxon>
        <taxon>Pichiomycetes</taxon>
        <taxon>Metschnikowiaceae</taxon>
        <taxon>Australozyma</taxon>
    </lineage>
</organism>
<feature type="compositionally biased region" description="Low complexity" evidence="1">
    <location>
        <begin position="1086"/>
        <end position="1100"/>
    </location>
</feature>
<feature type="domain" description="DUF3020" evidence="2">
    <location>
        <begin position="747"/>
        <end position="795"/>
    </location>
</feature>
<dbReference type="RefSeq" id="XP_062876718.1">
    <property type="nucleotide sequence ID" value="XM_063020648.1"/>
</dbReference>
<feature type="region of interest" description="Disordered" evidence="1">
    <location>
        <begin position="801"/>
        <end position="826"/>
    </location>
</feature>
<sequence length="1100" mass="120588">MDSGHREQHQHEEILQNLNAANGSLPVLQNSNSADFPIVKVEQEQTDDLENAIGAALGLLGFLTQQPSKEGSGDGDMDVDAQLAQVVGDVCLSLESQIDNEPVEDATVREESARNEDLEHELKEENPEFADDVAPLKASTGTEEPSGETGDAQESQAEAAIERETVDDDGRKQDQTNEDIQAETAAEDDEFALAFAEIAQKVSEDHAQVGNAPDLAELESHSNHAENENDERGPETAGPNDDTNVDLESAINDVFKNLSSAIGMEATAGASQELTEPQLLEALRSTEMSAEPQQSENPSKPSENDEDHNEIEADTSTEINLEDVIGQAFKSIINTSEGGTTTEPLSAQKQAEAEPNQAPKTGIQDVAFDLEGIVNNVVQQMARENAKASSEATSPDPSRLTEPSSSTGESSGHHLVPTLAENVLQHFQLNTSLQVLHSEASKNTNLPEHSNDSASAHSAQDTNDRESELEKLQMNEILQNAFNMAMLNPQELLASEIDDHQNQTESGSSHASTAAAIAALSASTATSARRTSSVLEKSNKPMSIAETLALHRSTMANENREALDLQSLRANLQNDGSSPIHPQLSNILSSLSLHIQSGTQSQNLMLVIRQMTNSLMLNKNFTLNVNTAVLKLLMEVSSSPEEKAFVVDSLKRTKQLLGRRSGEEESQRALTLIGNVLYLLNPTAISKPNDGIDIPIDNMNDARTDSFFSHAYSTLASFSSSRLKSALLGVKPDYESEEYKERIRIENRERKKKWREENAERNKDNDLRARVIKRASLMYGDDQLPEKRAWIEEEFARRREKRLSRRKQEESKAESPSMVPRLPSGDNKICSQTMLNDASLVRRITDIYNLVAECGSERDPEAVMSAASAAVAVVATCHTGDNEFVDAKPAQAAMSLILNSILEANVRSGSYKRIPFITKDSNKIGSLRSGQSHMDEKSFSADNAPAFTLVENSKDQKRFDTEFYASEIKRFKLNDQENLQKPGHADVTPLLQYSKQSYLASNSPPVWNSVSGLKMPQYMKQNNNSTALHKQQEPGSVYTKSLPRGTSPFLSNKNSYDPKLGVTGGLKRPGSYQKPAMKTGDKSGKSYSFPTFYSPSFLRQ</sequence>
<feature type="compositionally biased region" description="Basic and acidic residues" evidence="1">
    <location>
        <begin position="106"/>
        <end position="126"/>
    </location>
</feature>
<proteinExistence type="predicted"/>
<protein>
    <recommendedName>
        <fullName evidence="2">DUF3020 domain-containing protein</fullName>
    </recommendedName>
</protein>
<feature type="region of interest" description="Disordered" evidence="1">
    <location>
        <begin position="204"/>
        <end position="247"/>
    </location>
</feature>
<dbReference type="GeneID" id="88172670"/>
<gene>
    <name evidence="3" type="ORF">PUMCH_001605</name>
</gene>
<feature type="region of interest" description="Disordered" evidence="1">
    <location>
        <begin position="286"/>
        <end position="320"/>
    </location>
</feature>
<feature type="region of interest" description="Disordered" evidence="1">
    <location>
        <begin position="384"/>
        <end position="413"/>
    </location>
</feature>
<feature type="region of interest" description="Disordered" evidence="1">
    <location>
        <begin position="335"/>
        <end position="359"/>
    </location>
</feature>
<feature type="compositionally biased region" description="Polar residues" evidence="1">
    <location>
        <begin position="286"/>
        <end position="301"/>
    </location>
</feature>
<feature type="compositionally biased region" description="Polar residues" evidence="1">
    <location>
        <begin position="387"/>
        <end position="396"/>
    </location>
</feature>